<keyword evidence="3" id="KW-1185">Reference proteome</keyword>
<protein>
    <submittedName>
        <fullName evidence="2">Uncharacterized protein</fullName>
    </submittedName>
</protein>
<evidence type="ECO:0000313" key="3">
    <source>
        <dbReference type="Proteomes" id="UP000282106"/>
    </source>
</evidence>
<proteinExistence type="predicted"/>
<feature type="region of interest" description="Disordered" evidence="1">
    <location>
        <begin position="101"/>
        <end position="128"/>
    </location>
</feature>
<feature type="compositionally biased region" description="Low complexity" evidence="1">
    <location>
        <begin position="101"/>
        <end position="112"/>
    </location>
</feature>
<organism evidence="2 3">
    <name type="scientific">Stagnimonas aquatica</name>
    <dbReference type="NCBI Taxonomy" id="2689987"/>
    <lineage>
        <taxon>Bacteria</taxon>
        <taxon>Pseudomonadati</taxon>
        <taxon>Pseudomonadota</taxon>
        <taxon>Gammaproteobacteria</taxon>
        <taxon>Nevskiales</taxon>
        <taxon>Nevskiaceae</taxon>
        <taxon>Stagnimonas</taxon>
    </lineage>
</organism>
<gene>
    <name evidence="2" type="ORF">ED208_10205</name>
</gene>
<sequence length="128" mass="13527">MHKGVTFWVVCLSLVLTRLVGLHLHACACIEKGVKGTEIHLADNGLIFGEDHIDDDGHDREMDPAVAMAVKIFTAIDDVAFPLPSAPLMIVSSAPVPALGARGPPAALPSRPQHFTPPLRGPPANSLV</sequence>
<dbReference type="EMBL" id="RJVO01000004">
    <property type="protein sequence ID" value="ROH89499.1"/>
    <property type="molecule type" value="Genomic_DNA"/>
</dbReference>
<name>A0A3N0V9W5_9GAMM</name>
<dbReference type="InParanoid" id="A0A3N0V9W5"/>
<reference evidence="2 3" key="1">
    <citation type="submission" date="2018-10" db="EMBL/GenBank/DDBJ databases">
        <authorList>
            <person name="Chen W.-M."/>
        </authorList>
    </citation>
    <scope>NUCLEOTIDE SEQUENCE [LARGE SCALE GENOMIC DNA]</scope>
    <source>
        <strain evidence="2 3">THS-13</strain>
    </source>
</reference>
<comment type="caution">
    <text evidence="2">The sequence shown here is derived from an EMBL/GenBank/DDBJ whole genome shotgun (WGS) entry which is preliminary data.</text>
</comment>
<dbReference type="AlphaFoldDB" id="A0A3N0V9W5"/>
<evidence type="ECO:0000256" key="1">
    <source>
        <dbReference type="SAM" id="MobiDB-lite"/>
    </source>
</evidence>
<evidence type="ECO:0000313" key="2">
    <source>
        <dbReference type="EMBL" id="ROH89499.1"/>
    </source>
</evidence>
<dbReference type="RefSeq" id="WP_123211796.1">
    <property type="nucleotide sequence ID" value="NZ_RJVO01000004.1"/>
</dbReference>
<accession>A0A3N0V9W5</accession>
<dbReference type="Proteomes" id="UP000282106">
    <property type="component" value="Unassembled WGS sequence"/>
</dbReference>